<keyword evidence="2" id="KW-1185">Reference proteome</keyword>
<protein>
    <recommendedName>
        <fullName evidence="3">Transcriptional regulator</fullName>
    </recommendedName>
</protein>
<proteinExistence type="predicted"/>
<dbReference type="Proteomes" id="UP001600943">
    <property type="component" value="Unassembled WGS sequence"/>
</dbReference>
<dbReference type="EMBL" id="BAABYW010000001">
    <property type="protein sequence ID" value="GAA6406710.1"/>
    <property type="molecule type" value="Genomic_DNA"/>
</dbReference>
<evidence type="ECO:0008006" key="3">
    <source>
        <dbReference type="Google" id="ProtNLM"/>
    </source>
</evidence>
<gene>
    <name evidence="1" type="ORF">K040078D81_08270</name>
</gene>
<organism evidence="1 2">
    <name type="scientific">Blautia hominis</name>
    <dbReference type="NCBI Taxonomy" id="2025493"/>
    <lineage>
        <taxon>Bacteria</taxon>
        <taxon>Bacillati</taxon>
        <taxon>Bacillota</taxon>
        <taxon>Clostridia</taxon>
        <taxon>Lachnospirales</taxon>
        <taxon>Lachnospiraceae</taxon>
        <taxon>Blautia</taxon>
    </lineage>
</organism>
<name>A0ABQ0B5H9_9FIRM</name>
<dbReference type="RefSeq" id="WP_390403668.1">
    <property type="nucleotide sequence ID" value="NZ_BAABYW010000001.1"/>
</dbReference>
<sequence length="157" mass="18052">MGFTKEIFNRASITAITDFLLYGSPVDGEVKDSETRMNEAYHKFDKQVLHYVQEDHEKLMDCANELVSEATDVYTGIGLQAGILIMMDIVKNTKFIERKLGDTAQNVDYREMYNSLFSEVSLALKYFQKNDEKSMEKAEMILKAAQCRTEDMYITAK</sequence>
<accession>A0ABQ0B5H9</accession>
<evidence type="ECO:0000313" key="2">
    <source>
        <dbReference type="Proteomes" id="UP001600943"/>
    </source>
</evidence>
<reference evidence="1 2" key="1">
    <citation type="submission" date="2024-04" db="EMBL/GenBank/DDBJ databases">
        <title>Defined microbial consortia suppress multidrug-resistant proinflammatory Enterobacteriaceae via ecological control.</title>
        <authorList>
            <person name="Furuichi M."/>
            <person name="Kawaguchi T."/>
            <person name="Pust M."/>
            <person name="Yasuma K."/>
            <person name="Plichta D."/>
            <person name="Hasegawa N."/>
            <person name="Ohya T."/>
            <person name="Bhattarai S."/>
            <person name="Sasajima S."/>
            <person name="Aoto Y."/>
            <person name="Tuganbaev T."/>
            <person name="Yaginuma M."/>
            <person name="Ueda M."/>
            <person name="Okahashi N."/>
            <person name="Amafuji K."/>
            <person name="Kiridooshi Y."/>
            <person name="Sugita K."/>
            <person name="Strazar M."/>
            <person name="Skelly A."/>
            <person name="Suda W."/>
            <person name="Hattori M."/>
            <person name="Nakamoto N."/>
            <person name="Caballero S."/>
            <person name="Norman J."/>
            <person name="Olle B."/>
            <person name="Tanoue T."/>
            <person name="Arita M."/>
            <person name="Bucci V."/>
            <person name="Atarashi K."/>
            <person name="Xavier R."/>
            <person name="Honda K."/>
        </authorList>
    </citation>
    <scope>NUCLEOTIDE SEQUENCE [LARGE SCALE GENOMIC DNA]</scope>
    <source>
        <strain evidence="2">k04-0078-D8-1</strain>
    </source>
</reference>
<comment type="caution">
    <text evidence="1">The sequence shown here is derived from an EMBL/GenBank/DDBJ whole genome shotgun (WGS) entry which is preliminary data.</text>
</comment>
<evidence type="ECO:0000313" key="1">
    <source>
        <dbReference type="EMBL" id="GAA6406710.1"/>
    </source>
</evidence>